<dbReference type="AlphaFoldDB" id="A0A815UPZ9"/>
<gene>
    <name evidence="1" type="ORF">VCS650_LOCUS43190</name>
</gene>
<dbReference type="InterPro" id="IPR023213">
    <property type="entry name" value="CAT-like_dom_sf"/>
</dbReference>
<sequence length="122" mass="14561">MNLLMQRVITRKENYTDMFSIIENSYETQKQLNDIIHEENFTPQLFDLAEGLVFRCHLVYYKQISSNNLLSDQDLLIFSFHHALFDFPSMQVFLHDLNQAYTTGQLLYDDSTNLRYIDCKHK</sequence>
<dbReference type="Gene3D" id="3.30.559.10">
    <property type="entry name" value="Chloramphenicol acetyltransferase-like domain"/>
    <property type="match status" value="1"/>
</dbReference>
<name>A0A815UPZ9_9BILA</name>
<accession>A0A815UPZ9</accession>
<proteinExistence type="predicted"/>
<dbReference type="SUPFAM" id="SSF52777">
    <property type="entry name" value="CoA-dependent acyltransferases"/>
    <property type="match status" value="1"/>
</dbReference>
<dbReference type="EMBL" id="CAJNON010002938">
    <property type="protein sequence ID" value="CAF1519113.1"/>
    <property type="molecule type" value="Genomic_DNA"/>
</dbReference>
<comment type="caution">
    <text evidence="1">The sequence shown here is derived from an EMBL/GenBank/DDBJ whole genome shotgun (WGS) entry which is preliminary data.</text>
</comment>
<dbReference type="OrthoDB" id="10049585at2759"/>
<dbReference type="Proteomes" id="UP000663891">
    <property type="component" value="Unassembled WGS sequence"/>
</dbReference>
<protein>
    <recommendedName>
        <fullName evidence="2">Condensation domain-containing protein</fullName>
    </recommendedName>
</protein>
<evidence type="ECO:0000313" key="1">
    <source>
        <dbReference type="EMBL" id="CAF1519113.1"/>
    </source>
</evidence>
<evidence type="ECO:0008006" key="2">
    <source>
        <dbReference type="Google" id="ProtNLM"/>
    </source>
</evidence>
<organism evidence="1">
    <name type="scientific">Adineta steineri</name>
    <dbReference type="NCBI Taxonomy" id="433720"/>
    <lineage>
        <taxon>Eukaryota</taxon>
        <taxon>Metazoa</taxon>
        <taxon>Spiralia</taxon>
        <taxon>Gnathifera</taxon>
        <taxon>Rotifera</taxon>
        <taxon>Eurotatoria</taxon>
        <taxon>Bdelloidea</taxon>
        <taxon>Adinetida</taxon>
        <taxon>Adinetidae</taxon>
        <taxon>Adineta</taxon>
    </lineage>
</organism>
<reference evidence="1" key="1">
    <citation type="submission" date="2021-02" db="EMBL/GenBank/DDBJ databases">
        <authorList>
            <person name="Nowell W R."/>
        </authorList>
    </citation>
    <scope>NUCLEOTIDE SEQUENCE</scope>
</reference>